<evidence type="ECO:0000256" key="1">
    <source>
        <dbReference type="SAM" id="Coils"/>
    </source>
</evidence>
<proteinExistence type="predicted"/>
<protein>
    <submittedName>
        <fullName evidence="2">Uncharacterized protein</fullName>
    </submittedName>
</protein>
<accession>A0A1X2H4Y2</accession>
<dbReference type="InParanoid" id="A0A1X2H4Y2"/>
<evidence type="ECO:0000313" key="3">
    <source>
        <dbReference type="Proteomes" id="UP000242180"/>
    </source>
</evidence>
<reference evidence="2 3" key="1">
    <citation type="submission" date="2016-07" db="EMBL/GenBank/DDBJ databases">
        <title>Pervasive Adenine N6-methylation of Active Genes in Fungi.</title>
        <authorList>
            <consortium name="DOE Joint Genome Institute"/>
            <person name="Mondo S.J."/>
            <person name="Dannebaum R.O."/>
            <person name="Kuo R.C."/>
            <person name="Labutti K."/>
            <person name="Haridas S."/>
            <person name="Kuo A."/>
            <person name="Salamov A."/>
            <person name="Ahrendt S.R."/>
            <person name="Lipzen A."/>
            <person name="Sullivan W."/>
            <person name="Andreopoulos W.B."/>
            <person name="Clum A."/>
            <person name="Lindquist E."/>
            <person name="Daum C."/>
            <person name="Ramamoorthy G.K."/>
            <person name="Gryganskyi A."/>
            <person name="Culley D."/>
            <person name="Magnuson J.K."/>
            <person name="James T.Y."/>
            <person name="O'Malley M.A."/>
            <person name="Stajich J.E."/>
            <person name="Spatafora J.W."/>
            <person name="Visel A."/>
            <person name="Grigoriev I.V."/>
        </authorList>
    </citation>
    <scope>NUCLEOTIDE SEQUENCE [LARGE SCALE GENOMIC DNA]</scope>
    <source>
        <strain evidence="2 3">NRRL 2496</strain>
    </source>
</reference>
<dbReference type="EMBL" id="MCGN01000009">
    <property type="protein sequence ID" value="ORY93445.1"/>
    <property type="molecule type" value="Genomic_DNA"/>
</dbReference>
<organism evidence="2 3">
    <name type="scientific">Syncephalastrum racemosum</name>
    <name type="common">Filamentous fungus</name>
    <dbReference type="NCBI Taxonomy" id="13706"/>
    <lineage>
        <taxon>Eukaryota</taxon>
        <taxon>Fungi</taxon>
        <taxon>Fungi incertae sedis</taxon>
        <taxon>Mucoromycota</taxon>
        <taxon>Mucoromycotina</taxon>
        <taxon>Mucoromycetes</taxon>
        <taxon>Mucorales</taxon>
        <taxon>Syncephalastraceae</taxon>
        <taxon>Syncephalastrum</taxon>
    </lineage>
</organism>
<dbReference type="AlphaFoldDB" id="A0A1X2H4Y2"/>
<keyword evidence="3" id="KW-1185">Reference proteome</keyword>
<evidence type="ECO:0000313" key="2">
    <source>
        <dbReference type="EMBL" id="ORY93445.1"/>
    </source>
</evidence>
<name>A0A1X2H4Y2_SYNRA</name>
<comment type="caution">
    <text evidence="2">The sequence shown here is derived from an EMBL/GenBank/DDBJ whole genome shotgun (WGS) entry which is preliminary data.</text>
</comment>
<dbReference type="Proteomes" id="UP000242180">
    <property type="component" value="Unassembled WGS sequence"/>
</dbReference>
<gene>
    <name evidence="2" type="ORF">BCR43DRAFT_377805</name>
</gene>
<keyword evidence="1" id="KW-0175">Coiled coil</keyword>
<feature type="coiled-coil region" evidence="1">
    <location>
        <begin position="58"/>
        <end position="146"/>
    </location>
</feature>
<sequence length="220" mass="25311">MYKFVRAMCVWHRNHAFRETIRRPGNSHVICRARNELQAQKNELTRLRQDAFGLQCLVEESEATVHQLASQMGRLQRQKVLAVETGQLVKAAQAAENLNKVEQRYAQAETSRSEHKETLDKKLELLRDQKKRLEQAETDHAESVHQATQDLILGLRKAERALSDVQESALLQDLIDLEKEHMRAQIESLQRHLVKEPAVNLLSLDDDTTTDNSTQHHQGD</sequence>